<dbReference type="InterPro" id="IPR014756">
    <property type="entry name" value="Ig_E-set"/>
</dbReference>
<accession>A0A3B4F8B3</accession>
<dbReference type="InterPro" id="IPR014752">
    <property type="entry name" value="Arrestin-like_C"/>
</dbReference>
<sequence>MGKLQEFKIAFEKNKEVYSPGESISGTVTVKLGQQLQCKGKSHLRSAEGMHTFPFKFLIPGR</sequence>
<reference evidence="1" key="1">
    <citation type="submission" date="2023-09" db="UniProtKB">
        <authorList>
            <consortium name="Ensembl"/>
        </authorList>
    </citation>
    <scope>IDENTIFICATION</scope>
</reference>
<organism evidence="1">
    <name type="scientific">Pundamilia nyererei</name>
    <dbReference type="NCBI Taxonomy" id="303518"/>
    <lineage>
        <taxon>Eukaryota</taxon>
        <taxon>Metazoa</taxon>
        <taxon>Chordata</taxon>
        <taxon>Craniata</taxon>
        <taxon>Vertebrata</taxon>
        <taxon>Euteleostomi</taxon>
        <taxon>Actinopterygii</taxon>
        <taxon>Neopterygii</taxon>
        <taxon>Teleostei</taxon>
        <taxon>Neoteleostei</taxon>
        <taxon>Acanthomorphata</taxon>
        <taxon>Ovalentaria</taxon>
        <taxon>Cichlomorphae</taxon>
        <taxon>Cichliformes</taxon>
        <taxon>Cichlidae</taxon>
        <taxon>African cichlids</taxon>
        <taxon>Pseudocrenilabrinae</taxon>
        <taxon>Haplochromini</taxon>
        <taxon>Pundamilia</taxon>
    </lineage>
</organism>
<dbReference type="Ensembl" id="ENSPNYT00000006322.1">
    <property type="protein sequence ID" value="ENSPNYP00000006168.1"/>
    <property type="gene ID" value="ENSPNYG00000004753.1"/>
</dbReference>
<dbReference type="GO" id="GO:0007399">
    <property type="term" value="P:nervous system development"/>
    <property type="evidence" value="ECO:0007669"/>
    <property type="project" value="UniProtKB-ARBA"/>
</dbReference>
<evidence type="ECO:0000313" key="1">
    <source>
        <dbReference type="Ensembl" id="ENSPNYP00000006168.1"/>
    </source>
</evidence>
<dbReference type="GeneTree" id="ENSGT00940000178994"/>
<dbReference type="STRING" id="303518.ENSPNYP00000006168"/>
<dbReference type="Gene3D" id="2.60.40.640">
    <property type="match status" value="1"/>
</dbReference>
<protein>
    <recommendedName>
        <fullName evidence="2">Arrestin-like N-terminal domain-containing protein</fullName>
    </recommendedName>
</protein>
<name>A0A3B4F8B3_9CICH</name>
<evidence type="ECO:0008006" key="2">
    <source>
        <dbReference type="Google" id="ProtNLM"/>
    </source>
</evidence>
<dbReference type="AlphaFoldDB" id="A0A3B4F8B3"/>
<dbReference type="SUPFAM" id="SSF81296">
    <property type="entry name" value="E set domains"/>
    <property type="match status" value="1"/>
</dbReference>
<proteinExistence type="predicted"/>